<evidence type="ECO:0000313" key="2">
    <source>
        <dbReference type="EMBL" id="TFJ82914.1"/>
    </source>
</evidence>
<feature type="signal peptide" evidence="1">
    <location>
        <begin position="1"/>
        <end position="24"/>
    </location>
</feature>
<protein>
    <submittedName>
        <fullName evidence="2">Uncharacterized protein</fullName>
    </submittedName>
</protein>
<feature type="chain" id="PRO_5020028800" evidence="1">
    <location>
        <begin position="25"/>
        <end position="231"/>
    </location>
</feature>
<keyword evidence="1" id="KW-0732">Signal</keyword>
<organism evidence="2 3">
    <name type="scientific">Nannochloropsis salina CCMP1776</name>
    <dbReference type="NCBI Taxonomy" id="1027361"/>
    <lineage>
        <taxon>Eukaryota</taxon>
        <taxon>Sar</taxon>
        <taxon>Stramenopiles</taxon>
        <taxon>Ochrophyta</taxon>
        <taxon>Eustigmatophyceae</taxon>
        <taxon>Eustigmatales</taxon>
        <taxon>Monodopsidaceae</taxon>
        <taxon>Microchloropsis</taxon>
        <taxon>Microchloropsis salina</taxon>
    </lineage>
</organism>
<reference evidence="2 3" key="1">
    <citation type="submission" date="2019-01" db="EMBL/GenBank/DDBJ databases">
        <title>Nuclear Genome Assembly of the Microalgal Biofuel strain Nannochloropsis salina CCMP1776.</title>
        <authorList>
            <person name="Hovde B."/>
        </authorList>
    </citation>
    <scope>NUCLEOTIDE SEQUENCE [LARGE SCALE GENOMIC DNA]</scope>
    <source>
        <strain evidence="2 3">CCMP1776</strain>
    </source>
</reference>
<evidence type="ECO:0000313" key="3">
    <source>
        <dbReference type="Proteomes" id="UP000355283"/>
    </source>
</evidence>
<accession>A0A4D9CWG0</accession>
<keyword evidence="3" id="KW-1185">Reference proteome</keyword>
<name>A0A4D9CWG0_9STRA</name>
<dbReference type="AlphaFoldDB" id="A0A4D9CWG0"/>
<proteinExistence type="predicted"/>
<dbReference type="OrthoDB" id="186016at2759"/>
<gene>
    <name evidence="2" type="ORF">NSK_005770</name>
</gene>
<dbReference type="EMBL" id="SDOX01000087">
    <property type="protein sequence ID" value="TFJ82914.1"/>
    <property type="molecule type" value="Genomic_DNA"/>
</dbReference>
<comment type="caution">
    <text evidence="2">The sequence shown here is derived from an EMBL/GenBank/DDBJ whole genome shotgun (WGS) entry which is preliminary data.</text>
</comment>
<evidence type="ECO:0000256" key="1">
    <source>
        <dbReference type="SAM" id="SignalP"/>
    </source>
</evidence>
<sequence>MGIRTIYLLQCVFLLVFPSMGGKAVLRGGISAPESVVADSTTNLEADPPTIISYSPAPRSYLRTVGSPADAVKMALAAQAAAEKRMVDGAHCKIQWKWTVSKDQQNSTDGSLGVIMVLDEAGRQSDEATTPAFREWAPGATFEDEMEFANCPHAKIQGFRIVFYPYQVPGAGPPEDDDPPTISFSHVEALEESPVLHESWRWTEGAEDREIGKKGPFVASMERYTVAWITD</sequence>
<dbReference type="Proteomes" id="UP000355283">
    <property type="component" value="Unassembled WGS sequence"/>
</dbReference>